<sequence>MQDFPLLNLFVSIQFLADALLQLGGLCGLTDGWTGWRCSTTNLVADYCHLAQSFGLEKFLKPVLKKVLKDVLKEVLAEKKHKTCATLSDRRNSQGHLRSRYSNWFPLPRTGSMGRDC</sequence>
<comment type="caution">
    <text evidence="1">The sequence shown here is derived from an EMBL/GenBank/DDBJ whole genome shotgun (WGS) entry which is preliminary data.</text>
</comment>
<dbReference type="AlphaFoldDB" id="V7D4Z0"/>
<name>V7D4Z0_9PSED</name>
<reference evidence="1 2" key="1">
    <citation type="submission" date="2013-10" db="EMBL/GenBank/DDBJ databases">
        <title>Whole Genome Shotgun Sequence of Pseudomonas taiwanensis SJ9.</title>
        <authorList>
            <person name="Hong S.-J."/>
            <person name="Shin J.-H."/>
        </authorList>
    </citation>
    <scope>NUCLEOTIDE SEQUENCE [LARGE SCALE GENOMIC DNA]</scope>
    <source>
        <strain evidence="1 2">SJ9</strain>
    </source>
</reference>
<accession>V7D4Z0</accession>
<organism evidence="1 2">
    <name type="scientific">Pseudomonas taiwanensis SJ9</name>
    <dbReference type="NCBI Taxonomy" id="1388762"/>
    <lineage>
        <taxon>Bacteria</taxon>
        <taxon>Pseudomonadati</taxon>
        <taxon>Pseudomonadota</taxon>
        <taxon>Gammaproteobacteria</taxon>
        <taxon>Pseudomonadales</taxon>
        <taxon>Pseudomonadaceae</taxon>
        <taxon>Pseudomonas</taxon>
    </lineage>
</organism>
<evidence type="ECO:0000313" key="2">
    <source>
        <dbReference type="Proteomes" id="UP000018511"/>
    </source>
</evidence>
<gene>
    <name evidence="1" type="ORF">O164_30470</name>
</gene>
<dbReference type="Proteomes" id="UP000018511">
    <property type="component" value="Unassembled WGS sequence"/>
</dbReference>
<dbReference type="EMBL" id="AXUP01000575">
    <property type="protein sequence ID" value="ESW36336.1"/>
    <property type="molecule type" value="Genomic_DNA"/>
</dbReference>
<proteinExistence type="predicted"/>
<protein>
    <submittedName>
        <fullName evidence="1">Uncharacterized protein</fullName>
    </submittedName>
</protein>
<evidence type="ECO:0000313" key="1">
    <source>
        <dbReference type="EMBL" id="ESW36336.1"/>
    </source>
</evidence>